<dbReference type="PANTHER" id="PTHR30309:SF0">
    <property type="entry name" value="GLYCEROL-3-PHOSPHATE ACYLTRANSFERASE-RELATED"/>
    <property type="match status" value="1"/>
</dbReference>
<dbReference type="EMBL" id="VBOT01000095">
    <property type="protein sequence ID" value="TMQ50613.1"/>
    <property type="molecule type" value="Genomic_DNA"/>
</dbReference>
<keyword evidence="11" id="KW-0012">Acyltransferase</keyword>
<proteinExistence type="inferred from homology"/>
<feature type="transmembrane region" description="Helical" evidence="10">
    <location>
        <begin position="146"/>
        <end position="164"/>
    </location>
</feature>
<evidence type="ECO:0000256" key="2">
    <source>
        <dbReference type="ARBA" id="ARBA00022516"/>
    </source>
</evidence>
<feature type="transmembrane region" description="Helical" evidence="10">
    <location>
        <begin position="115"/>
        <end position="139"/>
    </location>
</feature>
<feature type="transmembrane region" description="Helical" evidence="10">
    <location>
        <begin position="88"/>
        <end position="109"/>
    </location>
</feature>
<evidence type="ECO:0000256" key="9">
    <source>
        <dbReference type="ARBA" id="ARBA00023264"/>
    </source>
</evidence>
<organism evidence="11 12">
    <name type="scientific">Eiseniibacteriota bacterium</name>
    <dbReference type="NCBI Taxonomy" id="2212470"/>
    <lineage>
        <taxon>Bacteria</taxon>
        <taxon>Candidatus Eiseniibacteriota</taxon>
    </lineage>
</organism>
<accession>A0A538SGW8</accession>
<keyword evidence="6 10" id="KW-0443">Lipid metabolism</keyword>
<evidence type="ECO:0000256" key="1">
    <source>
        <dbReference type="ARBA" id="ARBA00022475"/>
    </source>
</evidence>
<comment type="catalytic activity">
    <reaction evidence="10">
        <text>an acyl phosphate + sn-glycerol 3-phosphate = a 1-acyl-sn-glycero-3-phosphate + phosphate</text>
        <dbReference type="Rhea" id="RHEA:34075"/>
        <dbReference type="ChEBI" id="CHEBI:43474"/>
        <dbReference type="ChEBI" id="CHEBI:57597"/>
        <dbReference type="ChEBI" id="CHEBI:57970"/>
        <dbReference type="ChEBI" id="CHEBI:59918"/>
        <dbReference type="EC" id="2.3.1.275"/>
    </reaction>
</comment>
<comment type="pathway">
    <text evidence="10">Lipid metabolism; phospholipid metabolism.</text>
</comment>
<feature type="transmembrane region" description="Helical" evidence="10">
    <location>
        <begin position="5"/>
        <end position="23"/>
    </location>
</feature>
<dbReference type="EC" id="2.3.1.275" evidence="10"/>
<evidence type="ECO:0000256" key="7">
    <source>
        <dbReference type="ARBA" id="ARBA00023136"/>
    </source>
</evidence>
<dbReference type="HAMAP" id="MF_01043">
    <property type="entry name" value="PlsY"/>
    <property type="match status" value="1"/>
</dbReference>
<dbReference type="AlphaFoldDB" id="A0A538SGW8"/>
<evidence type="ECO:0000256" key="3">
    <source>
        <dbReference type="ARBA" id="ARBA00022679"/>
    </source>
</evidence>
<evidence type="ECO:0000256" key="4">
    <source>
        <dbReference type="ARBA" id="ARBA00022692"/>
    </source>
</evidence>
<protein>
    <recommendedName>
        <fullName evidence="10">Glycerol-3-phosphate acyltransferase</fullName>
    </recommendedName>
    <alternativeName>
        <fullName evidence="10">Acyl-PO4 G3P acyltransferase</fullName>
    </alternativeName>
    <alternativeName>
        <fullName evidence="10">Acyl-phosphate--glycerol-3-phosphate acyltransferase</fullName>
    </alternativeName>
    <alternativeName>
        <fullName evidence="10">G3P acyltransferase</fullName>
        <shortName evidence="10">GPAT</shortName>
        <ecNumber evidence="10">2.3.1.275</ecNumber>
    </alternativeName>
    <alternativeName>
        <fullName evidence="10">Lysophosphatidic acid synthase</fullName>
        <shortName evidence="10">LPA synthase</shortName>
    </alternativeName>
</protein>
<dbReference type="Pfam" id="PF02660">
    <property type="entry name" value="G3P_acyltransf"/>
    <property type="match status" value="1"/>
</dbReference>
<dbReference type="GO" id="GO:0008654">
    <property type="term" value="P:phospholipid biosynthetic process"/>
    <property type="evidence" value="ECO:0007669"/>
    <property type="project" value="UniProtKB-UniRule"/>
</dbReference>
<dbReference type="GO" id="GO:0043772">
    <property type="term" value="F:acyl-phosphate glycerol-3-phosphate acyltransferase activity"/>
    <property type="evidence" value="ECO:0007669"/>
    <property type="project" value="UniProtKB-UniRule"/>
</dbReference>
<dbReference type="NCBIfam" id="TIGR00023">
    <property type="entry name" value="glycerol-3-phosphate 1-O-acyltransferase PlsY"/>
    <property type="match status" value="1"/>
</dbReference>
<dbReference type="Proteomes" id="UP000320184">
    <property type="component" value="Unassembled WGS sequence"/>
</dbReference>
<reference evidence="11 12" key="1">
    <citation type="journal article" date="2019" name="Nat. Microbiol.">
        <title>Mediterranean grassland soil C-N compound turnover is dependent on rainfall and depth, and is mediated by genomically divergent microorganisms.</title>
        <authorList>
            <person name="Diamond S."/>
            <person name="Andeer P.F."/>
            <person name="Li Z."/>
            <person name="Crits-Christoph A."/>
            <person name="Burstein D."/>
            <person name="Anantharaman K."/>
            <person name="Lane K.R."/>
            <person name="Thomas B.C."/>
            <person name="Pan C."/>
            <person name="Northen T.R."/>
            <person name="Banfield J.F."/>
        </authorList>
    </citation>
    <scope>NUCLEOTIDE SEQUENCE [LARGE SCALE GENOMIC DNA]</scope>
    <source>
        <strain evidence="11">WS_3</strain>
    </source>
</reference>
<dbReference type="InterPro" id="IPR003811">
    <property type="entry name" value="G3P_acylTferase_PlsY"/>
</dbReference>
<evidence type="ECO:0000313" key="12">
    <source>
        <dbReference type="Proteomes" id="UP000320184"/>
    </source>
</evidence>
<dbReference type="PANTHER" id="PTHR30309">
    <property type="entry name" value="INNER MEMBRANE PROTEIN YGIH"/>
    <property type="match status" value="1"/>
</dbReference>
<evidence type="ECO:0000313" key="11">
    <source>
        <dbReference type="EMBL" id="TMQ50613.1"/>
    </source>
</evidence>
<keyword evidence="3 10" id="KW-0808">Transferase</keyword>
<keyword evidence="1 10" id="KW-1003">Cell membrane</keyword>
<dbReference type="GO" id="GO:0005886">
    <property type="term" value="C:plasma membrane"/>
    <property type="evidence" value="ECO:0007669"/>
    <property type="project" value="UniProtKB-SubCell"/>
</dbReference>
<keyword evidence="7 10" id="KW-0472">Membrane</keyword>
<evidence type="ECO:0000256" key="5">
    <source>
        <dbReference type="ARBA" id="ARBA00022989"/>
    </source>
</evidence>
<comment type="function">
    <text evidence="10">Catalyzes the transfer of an acyl group from acyl-phosphate (acyl-PO(4)) to glycerol-3-phosphate (G3P) to form lysophosphatidic acid (LPA). This enzyme utilizes acyl-phosphate as fatty acyl donor, but not acyl-CoA or acyl-ACP.</text>
</comment>
<dbReference type="SMART" id="SM01207">
    <property type="entry name" value="G3P_acyltransf"/>
    <property type="match status" value="1"/>
</dbReference>
<evidence type="ECO:0000256" key="6">
    <source>
        <dbReference type="ARBA" id="ARBA00023098"/>
    </source>
</evidence>
<keyword evidence="8 10" id="KW-0594">Phospholipid biosynthesis</keyword>
<keyword evidence="9 10" id="KW-1208">Phospholipid metabolism</keyword>
<sequence length="212" mass="22265">MIYPVLVCVAIGYLCGALPWGLWLGRWFRGVDVRTLGSGNLGATNVYRSLGPLLGIATLLLDMLKGALPVWIVPALPVADHYPGGAEMCAISVGLAAITGHVWTIFAGFKGGKGVATTAGVLFALAPPAFAAFALVFVVTVALTRYVSLGSVLGAATFAAALAFVEPRGVRSPTFLFGVAAAAVVVLRHRENLRRLVRGEERRFSFKRGATP</sequence>
<name>A0A538SGW8_UNCEI</name>
<comment type="subcellular location">
    <subcellularLocation>
        <location evidence="10">Cell membrane</location>
        <topology evidence="10">Multi-pass membrane protein</topology>
    </subcellularLocation>
</comment>
<comment type="subunit">
    <text evidence="10">Probably interacts with PlsX.</text>
</comment>
<evidence type="ECO:0000256" key="10">
    <source>
        <dbReference type="HAMAP-Rule" id="MF_01043"/>
    </source>
</evidence>
<comment type="similarity">
    <text evidence="10">Belongs to the PlsY family.</text>
</comment>
<evidence type="ECO:0000256" key="8">
    <source>
        <dbReference type="ARBA" id="ARBA00023209"/>
    </source>
</evidence>
<feature type="transmembrane region" description="Helical" evidence="10">
    <location>
        <begin position="53"/>
        <end position="76"/>
    </location>
</feature>
<gene>
    <name evidence="10 11" type="primary">plsY</name>
    <name evidence="11" type="ORF">E6K73_07485</name>
</gene>
<keyword evidence="4 10" id="KW-0812">Transmembrane</keyword>
<dbReference type="UniPathway" id="UPA00085"/>
<keyword evidence="2 10" id="KW-0444">Lipid biosynthesis</keyword>
<feature type="transmembrane region" description="Helical" evidence="10">
    <location>
        <begin position="170"/>
        <end position="188"/>
    </location>
</feature>
<keyword evidence="5 10" id="KW-1133">Transmembrane helix</keyword>
<comment type="caution">
    <text evidence="11">The sequence shown here is derived from an EMBL/GenBank/DDBJ whole genome shotgun (WGS) entry which is preliminary data.</text>
</comment>